<evidence type="ECO:0000256" key="4">
    <source>
        <dbReference type="ARBA" id="ARBA00022529"/>
    </source>
</evidence>
<evidence type="ECO:0000256" key="6">
    <source>
        <dbReference type="ARBA" id="ARBA00022729"/>
    </source>
</evidence>
<reference evidence="10" key="1">
    <citation type="submission" date="2020-04" db="EMBL/GenBank/DDBJ databases">
        <authorList>
            <person name="Alioto T."/>
            <person name="Alioto T."/>
            <person name="Gomez Garrido J."/>
        </authorList>
    </citation>
    <scope>NUCLEOTIDE SEQUENCE</scope>
    <source>
        <strain evidence="10">A484AB</strain>
    </source>
</reference>
<evidence type="ECO:0000313" key="10">
    <source>
        <dbReference type="EMBL" id="CAB3983717.1"/>
    </source>
</evidence>
<dbReference type="CDD" id="cd08544">
    <property type="entry name" value="Reeler"/>
    <property type="match status" value="1"/>
</dbReference>
<dbReference type="EMBL" id="CACRXK020000646">
    <property type="protein sequence ID" value="CAB3983717.1"/>
    <property type="molecule type" value="Genomic_DNA"/>
</dbReference>
<keyword evidence="7" id="KW-0391">Immunity</keyword>
<evidence type="ECO:0000256" key="8">
    <source>
        <dbReference type="ARBA" id="ARBA00023022"/>
    </source>
</evidence>
<dbReference type="PANTHER" id="PTHR45828:SF9">
    <property type="entry name" value="CELL WALL INTEGRITY AND STRESS RESPONSE COMPONENT 4-LIKE-RELATED"/>
    <property type="match status" value="1"/>
</dbReference>
<evidence type="ECO:0000256" key="5">
    <source>
        <dbReference type="ARBA" id="ARBA00022588"/>
    </source>
</evidence>
<accession>A0A7D9DG52</accession>
<dbReference type="PANTHER" id="PTHR45828">
    <property type="entry name" value="CYTOCHROME B561/FERRIC REDUCTASE TRANSMEMBRANE"/>
    <property type="match status" value="1"/>
</dbReference>
<evidence type="ECO:0000256" key="1">
    <source>
        <dbReference type="ARBA" id="ARBA00004613"/>
    </source>
</evidence>
<dbReference type="OrthoDB" id="2419613at2759"/>
<dbReference type="Gene3D" id="2.60.40.4060">
    <property type="entry name" value="Reeler domain"/>
    <property type="match status" value="1"/>
</dbReference>
<keyword evidence="8" id="KW-0044">Antibiotic</keyword>
<dbReference type="Pfam" id="PF02014">
    <property type="entry name" value="Reeler"/>
    <property type="match status" value="1"/>
</dbReference>
<dbReference type="InterPro" id="IPR051237">
    <property type="entry name" value="Ferric-chelate_Red/DefProt"/>
</dbReference>
<dbReference type="GO" id="GO:0005576">
    <property type="term" value="C:extracellular region"/>
    <property type="evidence" value="ECO:0007669"/>
    <property type="project" value="UniProtKB-SubCell"/>
</dbReference>
<gene>
    <name evidence="10" type="ORF">PACLA_8A083511</name>
</gene>
<comment type="subcellular location">
    <subcellularLocation>
        <location evidence="1">Secreted</location>
    </subcellularLocation>
</comment>
<keyword evidence="5" id="KW-0399">Innate immunity</keyword>
<evidence type="ECO:0000259" key="9">
    <source>
        <dbReference type="Pfam" id="PF02014"/>
    </source>
</evidence>
<proteinExistence type="inferred from homology"/>
<comment type="caution">
    <text evidence="10">The sequence shown here is derived from an EMBL/GenBank/DDBJ whole genome shotgun (WGS) entry which is preliminary data.</text>
</comment>
<dbReference type="GO" id="GO:0045087">
    <property type="term" value="P:innate immune response"/>
    <property type="evidence" value="ECO:0007669"/>
    <property type="project" value="UniProtKB-KW"/>
</dbReference>
<sequence length="125" mass="13356">MPMIGAVFAIITSILFHESLCHHSGAPTSQCESMAPGHTAAAQAGASPYEVKVKRPYYMPGENVTVSIESSGDNIKGYLIQARQVGGNLAIGMFAEDPVNGKHLNCGNSKVKFKLYSQSRTEKAI</sequence>
<keyword evidence="11" id="KW-1185">Reference proteome</keyword>
<keyword evidence="6" id="KW-0732">Signal</keyword>
<evidence type="ECO:0000256" key="7">
    <source>
        <dbReference type="ARBA" id="ARBA00022859"/>
    </source>
</evidence>
<dbReference type="GO" id="GO:0016020">
    <property type="term" value="C:membrane"/>
    <property type="evidence" value="ECO:0007669"/>
    <property type="project" value="TreeGrafter"/>
</dbReference>
<evidence type="ECO:0000256" key="2">
    <source>
        <dbReference type="ARBA" id="ARBA00008501"/>
    </source>
</evidence>
<keyword evidence="4" id="KW-0929">Antimicrobial</keyword>
<keyword evidence="3" id="KW-0964">Secreted</keyword>
<evidence type="ECO:0000256" key="3">
    <source>
        <dbReference type="ARBA" id="ARBA00022525"/>
    </source>
</evidence>
<dbReference type="AlphaFoldDB" id="A0A7D9DG52"/>
<feature type="domain" description="Reelin" evidence="9">
    <location>
        <begin position="31"/>
        <end position="110"/>
    </location>
</feature>
<dbReference type="InterPro" id="IPR002861">
    <property type="entry name" value="Reeler_dom"/>
</dbReference>
<name>A0A7D9DG52_PARCT</name>
<dbReference type="InterPro" id="IPR042307">
    <property type="entry name" value="Reeler_sf"/>
</dbReference>
<dbReference type="GO" id="GO:0042742">
    <property type="term" value="P:defense response to bacterium"/>
    <property type="evidence" value="ECO:0007669"/>
    <property type="project" value="UniProtKB-KW"/>
</dbReference>
<dbReference type="Proteomes" id="UP001152795">
    <property type="component" value="Unassembled WGS sequence"/>
</dbReference>
<protein>
    <recommendedName>
        <fullName evidence="9">Reelin domain-containing protein</fullName>
    </recommendedName>
</protein>
<evidence type="ECO:0000313" key="11">
    <source>
        <dbReference type="Proteomes" id="UP001152795"/>
    </source>
</evidence>
<organism evidence="10 11">
    <name type="scientific">Paramuricea clavata</name>
    <name type="common">Red gorgonian</name>
    <name type="synonym">Violescent sea-whip</name>
    <dbReference type="NCBI Taxonomy" id="317549"/>
    <lineage>
        <taxon>Eukaryota</taxon>
        <taxon>Metazoa</taxon>
        <taxon>Cnidaria</taxon>
        <taxon>Anthozoa</taxon>
        <taxon>Octocorallia</taxon>
        <taxon>Malacalcyonacea</taxon>
        <taxon>Plexauridae</taxon>
        <taxon>Paramuricea</taxon>
    </lineage>
</organism>
<comment type="similarity">
    <text evidence="2">Belongs to the insect defense protein family.</text>
</comment>